<accession>A0AAV7L110</accession>
<evidence type="ECO:0000256" key="1">
    <source>
        <dbReference type="SAM" id="MobiDB-lite"/>
    </source>
</evidence>
<feature type="region of interest" description="Disordered" evidence="1">
    <location>
        <begin position="1"/>
        <end position="74"/>
    </location>
</feature>
<comment type="caution">
    <text evidence="2">The sequence shown here is derived from an EMBL/GenBank/DDBJ whole genome shotgun (WGS) entry which is preliminary data.</text>
</comment>
<name>A0AAV7L110_PLEWA</name>
<protein>
    <submittedName>
        <fullName evidence="2">Uncharacterized protein</fullName>
    </submittedName>
</protein>
<feature type="compositionally biased region" description="Basic residues" evidence="1">
    <location>
        <begin position="53"/>
        <end position="66"/>
    </location>
</feature>
<reference evidence="2" key="1">
    <citation type="journal article" date="2022" name="bioRxiv">
        <title>Sequencing and chromosome-scale assembly of the giantPleurodeles waltlgenome.</title>
        <authorList>
            <person name="Brown T."/>
            <person name="Elewa A."/>
            <person name="Iarovenko S."/>
            <person name="Subramanian E."/>
            <person name="Araus A.J."/>
            <person name="Petzold A."/>
            <person name="Susuki M."/>
            <person name="Suzuki K.-i.T."/>
            <person name="Hayashi T."/>
            <person name="Toyoda A."/>
            <person name="Oliveira C."/>
            <person name="Osipova E."/>
            <person name="Leigh N.D."/>
            <person name="Simon A."/>
            <person name="Yun M.H."/>
        </authorList>
    </citation>
    <scope>NUCLEOTIDE SEQUENCE</scope>
    <source>
        <strain evidence="2">20211129_DDA</strain>
        <tissue evidence="2">Liver</tissue>
    </source>
</reference>
<dbReference type="EMBL" id="JANPWB010000016">
    <property type="protein sequence ID" value="KAJ1082183.1"/>
    <property type="molecule type" value="Genomic_DNA"/>
</dbReference>
<sequence>MPELSYVQHGQTRETCWEKPRKKLEGEKPARGKRGERHASWRSVATRIEVQPCRRRRKMQSRRRRRKEDAAQSR</sequence>
<gene>
    <name evidence="2" type="ORF">NDU88_002351</name>
</gene>
<dbReference type="Proteomes" id="UP001066276">
    <property type="component" value="Chromosome 12"/>
</dbReference>
<proteinExistence type="predicted"/>
<dbReference type="AlphaFoldDB" id="A0AAV7L110"/>
<evidence type="ECO:0000313" key="2">
    <source>
        <dbReference type="EMBL" id="KAJ1082183.1"/>
    </source>
</evidence>
<keyword evidence="3" id="KW-1185">Reference proteome</keyword>
<organism evidence="2 3">
    <name type="scientific">Pleurodeles waltl</name>
    <name type="common">Iberian ribbed newt</name>
    <dbReference type="NCBI Taxonomy" id="8319"/>
    <lineage>
        <taxon>Eukaryota</taxon>
        <taxon>Metazoa</taxon>
        <taxon>Chordata</taxon>
        <taxon>Craniata</taxon>
        <taxon>Vertebrata</taxon>
        <taxon>Euteleostomi</taxon>
        <taxon>Amphibia</taxon>
        <taxon>Batrachia</taxon>
        <taxon>Caudata</taxon>
        <taxon>Salamandroidea</taxon>
        <taxon>Salamandridae</taxon>
        <taxon>Pleurodelinae</taxon>
        <taxon>Pleurodeles</taxon>
    </lineage>
</organism>
<feature type="compositionally biased region" description="Basic and acidic residues" evidence="1">
    <location>
        <begin position="11"/>
        <end position="30"/>
    </location>
</feature>
<evidence type="ECO:0000313" key="3">
    <source>
        <dbReference type="Proteomes" id="UP001066276"/>
    </source>
</evidence>